<dbReference type="Proteomes" id="UP000199163">
    <property type="component" value="Unassembled WGS sequence"/>
</dbReference>
<feature type="transmembrane region" description="Helical" evidence="1">
    <location>
        <begin position="7"/>
        <end position="30"/>
    </location>
</feature>
<keyword evidence="1" id="KW-0812">Transmembrane</keyword>
<feature type="transmembrane region" description="Helical" evidence="1">
    <location>
        <begin position="65"/>
        <end position="84"/>
    </location>
</feature>
<name>A0A1G7Y6G0_9BACI</name>
<reference evidence="3 4" key="1">
    <citation type="submission" date="2016-10" db="EMBL/GenBank/DDBJ databases">
        <authorList>
            <person name="de Groot N.N."/>
        </authorList>
    </citation>
    <scope>NUCLEOTIDE SEQUENCE [LARGE SCALE GENOMIC DNA]</scope>
    <source>
        <strain evidence="3 4">DSM 21632</strain>
    </source>
</reference>
<dbReference type="NCBIfam" id="TIGR02123">
    <property type="entry name" value="TRAP_fused"/>
    <property type="match status" value="1"/>
</dbReference>
<gene>
    <name evidence="3" type="ORF">SAMN05192534_1018</name>
</gene>
<proteinExistence type="predicted"/>
<sequence length="641" mass="68798">MNSVKKWMIFSIAIVLTVFHLYSGGVQIFPALQQRGVHFGLTLALIFLLYPMVKNNDKQNQRFSIIMDIVLALVTIILGVYIYQNFINLTTFLNQPTQLMVIAGALMIILTLEATRRIIGWALPIISLLFLAYALWGSNLPLLFAHSGFTLDRLVTQVGLSSQGILGTPLGVSATYVVLFIMFGTFLERSGTGKFLIDLAFSAVGKFRGGAAKVAVVASAFTGSVNGYAVSNVATTGVLTIPLIKRSGYSSRYAAAVESAASTGSMILPPVMGAVAFLIADYLQIEFYKVALAAVIPAILYFLAIFIMVDLRAARIENTKMSSDKPLYKVNRLTDELKEKGHLIIPLLVLIYLLIIQQVSPSYAAFWSIITVPTVCLLRKETRMSIKDILGALEQGAKISLVVAAACACAGIVIGVIELTGIGLRFSGILVELSNGNLFVLLLLTMIASIVMGMGLPPVASYIILAVIAAPAITQLGVPDIAAHLFIFYYGTLSAITPPVAIAAYTAGGIAKADPLKTSLTAVKLALVAFLIPFMFVYGPSLILEGSTLNIATAFITAVVGIFSLSVSLEGYWKIKVHPISRILLMTGALLSISVGILLDIIGIIVISLVMLYEWKVTKERVANVTAEQAQPPQQTSHAGQ</sequence>
<feature type="transmembrane region" description="Helical" evidence="1">
    <location>
        <begin position="487"/>
        <end position="508"/>
    </location>
</feature>
<evidence type="ECO:0000313" key="4">
    <source>
        <dbReference type="Proteomes" id="UP000199163"/>
    </source>
</evidence>
<evidence type="ECO:0000259" key="2">
    <source>
        <dbReference type="Pfam" id="PF06808"/>
    </source>
</evidence>
<feature type="transmembrane region" description="Helical" evidence="1">
    <location>
        <begin position="164"/>
        <end position="187"/>
    </location>
</feature>
<keyword evidence="4" id="KW-1185">Reference proteome</keyword>
<dbReference type="AlphaFoldDB" id="A0A1G7Y6G0"/>
<feature type="transmembrane region" description="Helical" evidence="1">
    <location>
        <begin position="121"/>
        <end position="144"/>
    </location>
</feature>
<dbReference type="OrthoDB" id="9759894at2"/>
<feature type="transmembrane region" description="Helical" evidence="1">
    <location>
        <begin position="96"/>
        <end position="114"/>
    </location>
</feature>
<dbReference type="InterPro" id="IPR011853">
    <property type="entry name" value="TRAP_DctM-Dct_fused"/>
</dbReference>
<evidence type="ECO:0000256" key="1">
    <source>
        <dbReference type="SAM" id="Phobius"/>
    </source>
</evidence>
<protein>
    <submittedName>
        <fullName evidence="3">TRAP transporter, 4TM/12TM fusion protein</fullName>
    </submittedName>
</protein>
<feature type="transmembrane region" description="Helical" evidence="1">
    <location>
        <begin position="436"/>
        <end position="455"/>
    </location>
</feature>
<dbReference type="Pfam" id="PF06808">
    <property type="entry name" value="DctM"/>
    <property type="match status" value="1"/>
</dbReference>
<dbReference type="EMBL" id="FNDK01000001">
    <property type="protein sequence ID" value="SDG91947.1"/>
    <property type="molecule type" value="Genomic_DNA"/>
</dbReference>
<dbReference type="RefSeq" id="WP_091270137.1">
    <property type="nucleotide sequence ID" value="NZ_FNDK01000001.1"/>
</dbReference>
<dbReference type="PANTHER" id="PTHR43849:SF2">
    <property type="entry name" value="BLL3936 PROTEIN"/>
    <property type="match status" value="1"/>
</dbReference>
<feature type="domain" description="TRAP C4-dicarboxylate transport system permease DctM subunit" evidence="2">
    <location>
        <begin position="106"/>
        <end position="545"/>
    </location>
</feature>
<keyword evidence="1" id="KW-1133">Transmembrane helix</keyword>
<feature type="transmembrane region" description="Helical" evidence="1">
    <location>
        <begin position="291"/>
        <end position="311"/>
    </location>
</feature>
<organism evidence="3 4">
    <name type="scientific">Alteribacillus persepolensis</name>
    <dbReference type="NCBI Taxonomy" id="568899"/>
    <lineage>
        <taxon>Bacteria</taxon>
        <taxon>Bacillati</taxon>
        <taxon>Bacillota</taxon>
        <taxon>Bacilli</taxon>
        <taxon>Bacillales</taxon>
        <taxon>Bacillaceae</taxon>
        <taxon>Alteribacillus</taxon>
    </lineage>
</organism>
<accession>A0A1G7Y6G0</accession>
<keyword evidence="1" id="KW-0472">Membrane</keyword>
<evidence type="ECO:0000313" key="3">
    <source>
        <dbReference type="EMBL" id="SDG91947.1"/>
    </source>
</evidence>
<feature type="transmembrane region" description="Helical" evidence="1">
    <location>
        <begin position="253"/>
        <end position="279"/>
    </location>
</feature>
<feature type="transmembrane region" description="Helical" evidence="1">
    <location>
        <begin position="462"/>
        <end position="481"/>
    </location>
</feature>
<dbReference type="STRING" id="568899.SAMN05192534_1018"/>
<feature type="transmembrane region" description="Helical" evidence="1">
    <location>
        <begin position="551"/>
        <end position="572"/>
    </location>
</feature>
<feature type="transmembrane region" description="Helical" evidence="1">
    <location>
        <begin position="36"/>
        <end position="53"/>
    </location>
</feature>
<feature type="transmembrane region" description="Helical" evidence="1">
    <location>
        <begin position="584"/>
        <end position="613"/>
    </location>
</feature>
<dbReference type="InterPro" id="IPR010656">
    <property type="entry name" value="DctM"/>
</dbReference>
<dbReference type="PANTHER" id="PTHR43849">
    <property type="entry name" value="BLL3936 PROTEIN"/>
    <property type="match status" value="1"/>
</dbReference>
<feature type="transmembrane region" description="Helical" evidence="1">
    <location>
        <begin position="520"/>
        <end position="539"/>
    </location>
</feature>
<feature type="transmembrane region" description="Helical" evidence="1">
    <location>
        <begin position="399"/>
        <end position="424"/>
    </location>
</feature>